<protein>
    <submittedName>
        <fullName evidence="1">Uncharacterized protein</fullName>
    </submittedName>
</protein>
<name>A8ALM9_CITK8</name>
<dbReference type="KEGG" id="cko:CKO_03308"/>
<dbReference type="EMBL" id="CP000822">
    <property type="protein sequence ID" value="ABV14392.1"/>
    <property type="molecule type" value="Genomic_DNA"/>
</dbReference>
<organism evidence="1 2">
    <name type="scientific">Citrobacter koseri (strain ATCC BAA-895 / CDC 4225-83 / SGSC4696)</name>
    <dbReference type="NCBI Taxonomy" id="290338"/>
    <lineage>
        <taxon>Bacteria</taxon>
        <taxon>Pseudomonadati</taxon>
        <taxon>Pseudomonadota</taxon>
        <taxon>Gammaproteobacteria</taxon>
        <taxon>Enterobacterales</taxon>
        <taxon>Enterobacteriaceae</taxon>
        <taxon>Citrobacter</taxon>
    </lineage>
</organism>
<evidence type="ECO:0000313" key="2">
    <source>
        <dbReference type="Proteomes" id="UP000008148"/>
    </source>
</evidence>
<dbReference type="Proteomes" id="UP000008148">
    <property type="component" value="Chromosome"/>
</dbReference>
<dbReference type="AlphaFoldDB" id="A8ALM9"/>
<evidence type="ECO:0000313" key="1">
    <source>
        <dbReference type="EMBL" id="ABV14392.1"/>
    </source>
</evidence>
<proteinExistence type="predicted"/>
<dbReference type="HOGENOM" id="CLU_2732732_0_0_6"/>
<accession>A8ALM9</accession>
<gene>
    <name evidence="1" type="ordered locus">CKO_03308</name>
</gene>
<sequence>MPDDGFALSGLHRVTGRINEVLSGRYAENQRINDGCFSSYAAIALSCCNVRPMLSRPFNMQWRRKSSILKL</sequence>
<keyword evidence="2" id="KW-1185">Reference proteome</keyword>
<reference evidence="1 2" key="1">
    <citation type="submission" date="2007-08" db="EMBL/GenBank/DDBJ databases">
        <authorList>
            <consortium name="The Citrobacter koseri Genome Sequencing Project"/>
            <person name="McClelland M."/>
            <person name="Sanderson E.K."/>
            <person name="Porwollik S."/>
            <person name="Spieth J."/>
            <person name="Clifton W.S."/>
            <person name="Latreille P."/>
            <person name="Courtney L."/>
            <person name="Wang C."/>
            <person name="Pepin K."/>
            <person name="Bhonagiri V."/>
            <person name="Nash W."/>
            <person name="Johnson M."/>
            <person name="Thiruvilangam P."/>
            <person name="Wilson R."/>
        </authorList>
    </citation>
    <scope>NUCLEOTIDE SEQUENCE [LARGE SCALE GENOMIC DNA]</scope>
    <source>
        <strain evidence="2">ATCC BAA-895 / CDC 4225-83 / SGSC4696</strain>
    </source>
</reference>